<evidence type="ECO:0000313" key="2">
    <source>
        <dbReference type="EMBL" id="KXB07874.1"/>
    </source>
</evidence>
<feature type="transmembrane region" description="Helical" evidence="1">
    <location>
        <begin position="40"/>
        <end position="61"/>
    </location>
</feature>
<gene>
    <name evidence="2" type="ORF">AKJ55_01765</name>
</gene>
<reference evidence="2 3" key="1">
    <citation type="journal article" date="2016" name="Sci. Rep.">
        <title>Metabolic traits of an uncultured archaeal lineage -MSBL1- from brine pools of the Red Sea.</title>
        <authorList>
            <person name="Mwirichia R."/>
            <person name="Alam I."/>
            <person name="Rashid M."/>
            <person name="Vinu M."/>
            <person name="Ba-Alawi W."/>
            <person name="Anthony Kamau A."/>
            <person name="Kamanda Ngugi D."/>
            <person name="Goker M."/>
            <person name="Klenk H.P."/>
            <person name="Bajic V."/>
            <person name="Stingl U."/>
        </authorList>
    </citation>
    <scope>NUCLEOTIDE SEQUENCE [LARGE SCALE GENOMIC DNA]</scope>
    <source>
        <strain evidence="2">SCGC-AAA382M17</strain>
    </source>
</reference>
<keyword evidence="1" id="KW-0472">Membrane</keyword>
<protein>
    <submittedName>
        <fullName evidence="2">Uncharacterized protein</fullName>
    </submittedName>
</protein>
<comment type="caution">
    <text evidence="2">The sequence shown here is derived from an EMBL/GenBank/DDBJ whole genome shotgun (WGS) entry which is preliminary data.</text>
</comment>
<proteinExistence type="predicted"/>
<accession>A0ABR5TJ49</accession>
<keyword evidence="1" id="KW-1133">Transmembrane helix</keyword>
<dbReference type="Proteomes" id="UP000070633">
    <property type="component" value="Unassembled WGS sequence"/>
</dbReference>
<evidence type="ECO:0000313" key="3">
    <source>
        <dbReference type="Proteomes" id="UP000070633"/>
    </source>
</evidence>
<keyword evidence="3" id="KW-1185">Reference proteome</keyword>
<sequence>MADDYPLMEPWQEPTPEEQPVVGAFRPADRESLTEKGEGLLTAFVVPLVALVSTVTFALLWRKRE</sequence>
<keyword evidence="1" id="KW-0812">Transmembrane</keyword>
<name>A0ABR5TJ49_9EURY</name>
<evidence type="ECO:0000256" key="1">
    <source>
        <dbReference type="SAM" id="Phobius"/>
    </source>
</evidence>
<dbReference type="EMBL" id="LHYI01000046">
    <property type="protein sequence ID" value="KXB07874.1"/>
    <property type="molecule type" value="Genomic_DNA"/>
</dbReference>
<organism evidence="2 3">
    <name type="scientific">candidate division MSBL1 archaeon SCGC-AAA382M17</name>
    <dbReference type="NCBI Taxonomy" id="1698284"/>
    <lineage>
        <taxon>Archaea</taxon>
        <taxon>Methanobacteriati</taxon>
        <taxon>Methanobacteriota</taxon>
        <taxon>candidate division MSBL1</taxon>
    </lineage>
</organism>